<gene>
    <name evidence="1" type="ORF">M1B34_31200</name>
</gene>
<dbReference type="EMBL" id="JALQCW010000103">
    <property type="protein sequence ID" value="MCK9802010.1"/>
    <property type="molecule type" value="Genomic_DNA"/>
</dbReference>
<dbReference type="AlphaFoldDB" id="A0A9X2C9Z3"/>
<reference evidence="1 2" key="2">
    <citation type="journal article" date="2023" name="Plant Pathol.">
        <title>Dismantling and reorganizing Pseudomonas marginalis sensu#lato.</title>
        <authorList>
            <person name="Sawada H."/>
            <person name="Fujikawa T."/>
            <person name="Satou M."/>
        </authorList>
    </citation>
    <scope>NUCLEOTIDE SEQUENCE [LARGE SCALE GENOMIC DNA]</scope>
    <source>
        <strain evidence="1 2">MAFF 302030</strain>
    </source>
</reference>
<dbReference type="RefSeq" id="WP_268267136.1">
    <property type="nucleotide sequence ID" value="NZ_JALQCW010000103.1"/>
</dbReference>
<comment type="caution">
    <text evidence="1">The sequence shown here is derived from an EMBL/GenBank/DDBJ whole genome shotgun (WGS) entry which is preliminary data.</text>
</comment>
<evidence type="ECO:0000313" key="2">
    <source>
        <dbReference type="Proteomes" id="UP001155059"/>
    </source>
</evidence>
<proteinExistence type="predicted"/>
<dbReference type="Proteomes" id="UP001155059">
    <property type="component" value="Unassembled WGS sequence"/>
</dbReference>
<organism evidence="1 2">
    <name type="scientific">Pseudomonas morbosilactucae</name>
    <dbReference type="NCBI Taxonomy" id="2938197"/>
    <lineage>
        <taxon>Bacteria</taxon>
        <taxon>Pseudomonadati</taxon>
        <taxon>Pseudomonadota</taxon>
        <taxon>Gammaproteobacteria</taxon>
        <taxon>Pseudomonadales</taxon>
        <taxon>Pseudomonadaceae</taxon>
        <taxon>Pseudomonas</taxon>
    </lineage>
</organism>
<sequence>MKDGSKKSLAAFAKDMASNAENLTWAKRWIAVCLTLDNALGNKKIKLAQVADFIDDSIFPEEVPQPDECEIEREPMEVK</sequence>
<reference evidence="1 2" key="1">
    <citation type="journal article" date="2022" name="Int. J. Syst. Evol. Microbiol.">
        <title>Pseudomonas aegrilactucae sp. nov. and Pseudomonas morbosilactucae sp. nov., pathogens causing bacterial rot of lettuce in Japan.</title>
        <authorList>
            <person name="Sawada H."/>
            <person name="Fujikawa T."/>
            <person name="Satou M."/>
        </authorList>
    </citation>
    <scope>NUCLEOTIDE SEQUENCE [LARGE SCALE GENOMIC DNA]</scope>
    <source>
        <strain evidence="1 2">MAFF 302030</strain>
    </source>
</reference>
<evidence type="ECO:0000313" key="1">
    <source>
        <dbReference type="EMBL" id="MCK9802010.1"/>
    </source>
</evidence>
<protein>
    <submittedName>
        <fullName evidence="1">Uncharacterized protein</fullName>
    </submittedName>
</protein>
<name>A0A9X2C9Z3_9PSED</name>
<accession>A0A9X2C9Z3</accession>